<dbReference type="InterPro" id="IPR017452">
    <property type="entry name" value="GPCR_Rhodpsn_7TM"/>
</dbReference>
<gene>
    <name evidence="5" type="ORF">CTOB1V02_LOCUS10996</name>
</gene>
<name>A0A7R8WK10_9CRUS</name>
<feature type="non-terminal residue" evidence="5">
    <location>
        <position position="136"/>
    </location>
</feature>
<evidence type="ECO:0000256" key="4">
    <source>
        <dbReference type="ARBA" id="ARBA00023136"/>
    </source>
</evidence>
<evidence type="ECO:0000256" key="1">
    <source>
        <dbReference type="ARBA" id="ARBA00004370"/>
    </source>
</evidence>
<keyword evidence="2" id="KW-0812">Transmembrane</keyword>
<dbReference type="CDD" id="cd00637">
    <property type="entry name" value="7tm_classA_rhodopsin-like"/>
    <property type="match status" value="1"/>
</dbReference>
<dbReference type="SUPFAM" id="SSF81321">
    <property type="entry name" value="Family A G protein-coupled receptor-like"/>
    <property type="match status" value="1"/>
</dbReference>
<accession>A0A7R8WK10</accession>
<comment type="subcellular location">
    <subcellularLocation>
        <location evidence="1">Membrane</location>
    </subcellularLocation>
</comment>
<keyword evidence="3" id="KW-1133">Transmembrane helix</keyword>
<sequence>MHLRPLDTWVVPYFLFLKKELGENFLPLEQRIQCIQKEKSDEANFVVITLTWVVSFTFYVALIVPQNGYYFDPTSFPICKPFYTTNNVAIIAACVFYFPPTLVLLYSYGSVFQLAKSKTSRLQVSTSGLSSSRVRR</sequence>
<dbReference type="PROSITE" id="PS50262">
    <property type="entry name" value="G_PROTEIN_RECEP_F1_2"/>
    <property type="match status" value="1"/>
</dbReference>
<dbReference type="GO" id="GO:0016020">
    <property type="term" value="C:membrane"/>
    <property type="evidence" value="ECO:0007669"/>
    <property type="project" value="UniProtKB-SubCell"/>
</dbReference>
<dbReference type="EMBL" id="OB665774">
    <property type="protein sequence ID" value="CAD7233173.1"/>
    <property type="molecule type" value="Genomic_DNA"/>
</dbReference>
<evidence type="ECO:0000256" key="2">
    <source>
        <dbReference type="ARBA" id="ARBA00022692"/>
    </source>
</evidence>
<organism evidence="5">
    <name type="scientific">Cyprideis torosa</name>
    <dbReference type="NCBI Taxonomy" id="163714"/>
    <lineage>
        <taxon>Eukaryota</taxon>
        <taxon>Metazoa</taxon>
        <taxon>Ecdysozoa</taxon>
        <taxon>Arthropoda</taxon>
        <taxon>Crustacea</taxon>
        <taxon>Oligostraca</taxon>
        <taxon>Ostracoda</taxon>
        <taxon>Podocopa</taxon>
        <taxon>Podocopida</taxon>
        <taxon>Cytherocopina</taxon>
        <taxon>Cytheroidea</taxon>
        <taxon>Cytherideidae</taxon>
        <taxon>Cyprideis</taxon>
    </lineage>
</organism>
<keyword evidence="4" id="KW-0472">Membrane</keyword>
<evidence type="ECO:0000256" key="3">
    <source>
        <dbReference type="ARBA" id="ARBA00022989"/>
    </source>
</evidence>
<dbReference type="Gene3D" id="1.20.1070.10">
    <property type="entry name" value="Rhodopsin 7-helix transmembrane proteins"/>
    <property type="match status" value="1"/>
</dbReference>
<dbReference type="OrthoDB" id="9615015at2759"/>
<evidence type="ECO:0000313" key="5">
    <source>
        <dbReference type="EMBL" id="CAD7233173.1"/>
    </source>
</evidence>
<proteinExistence type="predicted"/>
<reference evidence="5" key="1">
    <citation type="submission" date="2020-11" db="EMBL/GenBank/DDBJ databases">
        <authorList>
            <person name="Tran Van P."/>
        </authorList>
    </citation>
    <scope>NUCLEOTIDE SEQUENCE</scope>
</reference>
<protein>
    <submittedName>
        <fullName evidence="5">Uncharacterized protein</fullName>
    </submittedName>
</protein>
<dbReference type="AlphaFoldDB" id="A0A7R8WK10"/>